<comment type="caution">
    <text evidence="1">The sequence shown here is derived from an EMBL/GenBank/DDBJ whole genome shotgun (WGS) entry which is preliminary data.</text>
</comment>
<keyword evidence="2" id="KW-1185">Reference proteome</keyword>
<protein>
    <submittedName>
        <fullName evidence="1">Uncharacterized protein</fullName>
    </submittedName>
</protein>
<gene>
    <name evidence="1" type="ORF">DPMN_030125</name>
</gene>
<evidence type="ECO:0000313" key="2">
    <source>
        <dbReference type="Proteomes" id="UP000828390"/>
    </source>
</evidence>
<reference evidence="1" key="2">
    <citation type="submission" date="2020-11" db="EMBL/GenBank/DDBJ databases">
        <authorList>
            <person name="McCartney M.A."/>
            <person name="Auch B."/>
            <person name="Kono T."/>
            <person name="Mallez S."/>
            <person name="Becker A."/>
            <person name="Gohl D.M."/>
            <person name="Silverstein K.A.T."/>
            <person name="Koren S."/>
            <person name="Bechman K.B."/>
            <person name="Herman A."/>
            <person name="Abrahante J.E."/>
            <person name="Garbe J."/>
        </authorList>
    </citation>
    <scope>NUCLEOTIDE SEQUENCE</scope>
    <source>
        <strain evidence="1">Duluth1</strain>
        <tissue evidence="1">Whole animal</tissue>
    </source>
</reference>
<sequence>MVYIKFISTCRCGKQVKDVDVESQPAKTVHSSFSESIKDTKPFMEEEKGQQIAKYAQKAARFLFSSAISED</sequence>
<evidence type="ECO:0000313" key="1">
    <source>
        <dbReference type="EMBL" id="KAH3867001.1"/>
    </source>
</evidence>
<organism evidence="1 2">
    <name type="scientific">Dreissena polymorpha</name>
    <name type="common">Zebra mussel</name>
    <name type="synonym">Mytilus polymorpha</name>
    <dbReference type="NCBI Taxonomy" id="45954"/>
    <lineage>
        <taxon>Eukaryota</taxon>
        <taxon>Metazoa</taxon>
        <taxon>Spiralia</taxon>
        <taxon>Lophotrochozoa</taxon>
        <taxon>Mollusca</taxon>
        <taxon>Bivalvia</taxon>
        <taxon>Autobranchia</taxon>
        <taxon>Heteroconchia</taxon>
        <taxon>Euheterodonta</taxon>
        <taxon>Imparidentia</taxon>
        <taxon>Neoheterodontei</taxon>
        <taxon>Myida</taxon>
        <taxon>Dreissenoidea</taxon>
        <taxon>Dreissenidae</taxon>
        <taxon>Dreissena</taxon>
    </lineage>
</organism>
<dbReference type="Proteomes" id="UP000828390">
    <property type="component" value="Unassembled WGS sequence"/>
</dbReference>
<dbReference type="AlphaFoldDB" id="A0A9D4RFW2"/>
<dbReference type="EMBL" id="JAIWYP010000002">
    <property type="protein sequence ID" value="KAH3867001.1"/>
    <property type="molecule type" value="Genomic_DNA"/>
</dbReference>
<proteinExistence type="predicted"/>
<accession>A0A9D4RFW2</accession>
<reference evidence="1" key="1">
    <citation type="journal article" date="2019" name="bioRxiv">
        <title>The Genome of the Zebra Mussel, Dreissena polymorpha: A Resource for Invasive Species Research.</title>
        <authorList>
            <person name="McCartney M.A."/>
            <person name="Auch B."/>
            <person name="Kono T."/>
            <person name="Mallez S."/>
            <person name="Zhang Y."/>
            <person name="Obille A."/>
            <person name="Becker A."/>
            <person name="Abrahante J.E."/>
            <person name="Garbe J."/>
            <person name="Badalamenti J.P."/>
            <person name="Herman A."/>
            <person name="Mangelson H."/>
            <person name="Liachko I."/>
            <person name="Sullivan S."/>
            <person name="Sone E.D."/>
            <person name="Koren S."/>
            <person name="Silverstein K.A.T."/>
            <person name="Beckman K.B."/>
            <person name="Gohl D.M."/>
        </authorList>
    </citation>
    <scope>NUCLEOTIDE SEQUENCE</scope>
    <source>
        <strain evidence="1">Duluth1</strain>
        <tissue evidence="1">Whole animal</tissue>
    </source>
</reference>
<name>A0A9D4RFW2_DREPO</name>